<dbReference type="Proteomes" id="UP000324162">
    <property type="component" value="Unassembled WGS sequence"/>
</dbReference>
<sequence length="166" mass="18983">MIKNEGIKSIDLNMSLYDASMLRLEKKEKKSHGLYTALVDQLETIFAQDPDHATIEEMENVNVKLSLTFDGTEAHRNRKKQEFGIVGKKHLELAASEIINDYDPDSDLNENFVILTNEDNKIYPSQIQVSTKIKVNKIGKSVSKIDAWKHLRIYYNDLKSTGVLNQ</sequence>
<dbReference type="AlphaFoldDB" id="A0AB73BM49"/>
<dbReference type="RefSeq" id="WP_149613289.1">
    <property type="nucleotide sequence ID" value="NZ_SEUK01000031.1"/>
</dbReference>
<comment type="caution">
    <text evidence="1">The sequence shown here is derived from an EMBL/GenBank/DDBJ whole genome shotgun (WGS) entry which is preliminary data.</text>
</comment>
<protein>
    <submittedName>
        <fullName evidence="1">Uncharacterized protein</fullName>
    </submittedName>
</protein>
<proteinExistence type="predicted"/>
<gene>
    <name evidence="1" type="ORF">EU508_00580</name>
</gene>
<name>A0AB73BM49_9GAMM</name>
<organism evidence="1 2">
    <name type="scientific">Pseudoalteromonas fuliginea</name>
    <dbReference type="NCBI Taxonomy" id="1872678"/>
    <lineage>
        <taxon>Bacteria</taxon>
        <taxon>Pseudomonadati</taxon>
        <taxon>Pseudomonadota</taxon>
        <taxon>Gammaproteobacteria</taxon>
        <taxon>Alteromonadales</taxon>
        <taxon>Pseudoalteromonadaceae</taxon>
        <taxon>Pseudoalteromonas</taxon>
    </lineage>
</organism>
<evidence type="ECO:0000313" key="1">
    <source>
        <dbReference type="EMBL" id="KAA1165461.1"/>
    </source>
</evidence>
<reference evidence="1 2" key="1">
    <citation type="submission" date="2019-01" db="EMBL/GenBank/DDBJ databases">
        <title>Genome sequences of marine Pseudoalteromonas species.</title>
        <authorList>
            <person name="Boraston A.B."/>
            <person name="Hehemann J.-H."/>
            <person name="Vickers C.J."/>
            <person name="Salama-Alber O."/>
            <person name="Abe K."/>
            <person name="Hettle A.J."/>
        </authorList>
    </citation>
    <scope>NUCLEOTIDE SEQUENCE [LARGE SCALE GENOMIC DNA]</scope>
    <source>
        <strain evidence="1 2">PS42</strain>
    </source>
</reference>
<dbReference type="EMBL" id="SEUK01000031">
    <property type="protein sequence ID" value="KAA1165461.1"/>
    <property type="molecule type" value="Genomic_DNA"/>
</dbReference>
<evidence type="ECO:0000313" key="2">
    <source>
        <dbReference type="Proteomes" id="UP000324162"/>
    </source>
</evidence>
<accession>A0AB73BM49</accession>